<keyword evidence="2" id="KW-0812">Transmembrane</keyword>
<protein>
    <submittedName>
        <fullName evidence="3">Uncharacterized protein</fullName>
    </submittedName>
</protein>
<organism evidence="3 4">
    <name type="scientific">Plectosphaerella cucumerina</name>
    <dbReference type="NCBI Taxonomy" id="40658"/>
    <lineage>
        <taxon>Eukaryota</taxon>
        <taxon>Fungi</taxon>
        <taxon>Dikarya</taxon>
        <taxon>Ascomycota</taxon>
        <taxon>Pezizomycotina</taxon>
        <taxon>Sordariomycetes</taxon>
        <taxon>Hypocreomycetidae</taxon>
        <taxon>Glomerellales</taxon>
        <taxon>Plectosphaerellaceae</taxon>
        <taxon>Plectosphaerella</taxon>
    </lineage>
</organism>
<dbReference type="EMBL" id="JAGPXD010000001">
    <property type="protein sequence ID" value="KAH7375902.1"/>
    <property type="molecule type" value="Genomic_DNA"/>
</dbReference>
<reference evidence="3" key="1">
    <citation type="journal article" date="2021" name="Nat. Commun.">
        <title>Genetic determinants of endophytism in the Arabidopsis root mycobiome.</title>
        <authorList>
            <person name="Mesny F."/>
            <person name="Miyauchi S."/>
            <person name="Thiergart T."/>
            <person name="Pickel B."/>
            <person name="Atanasova L."/>
            <person name="Karlsson M."/>
            <person name="Huettel B."/>
            <person name="Barry K.W."/>
            <person name="Haridas S."/>
            <person name="Chen C."/>
            <person name="Bauer D."/>
            <person name="Andreopoulos W."/>
            <person name="Pangilinan J."/>
            <person name="LaButti K."/>
            <person name="Riley R."/>
            <person name="Lipzen A."/>
            <person name="Clum A."/>
            <person name="Drula E."/>
            <person name="Henrissat B."/>
            <person name="Kohler A."/>
            <person name="Grigoriev I.V."/>
            <person name="Martin F.M."/>
            <person name="Hacquard S."/>
        </authorList>
    </citation>
    <scope>NUCLEOTIDE SEQUENCE</scope>
    <source>
        <strain evidence="3">MPI-CAGE-AT-0016</strain>
    </source>
</reference>
<evidence type="ECO:0000256" key="2">
    <source>
        <dbReference type="SAM" id="Phobius"/>
    </source>
</evidence>
<name>A0A8K0X8J6_9PEZI</name>
<feature type="region of interest" description="Disordered" evidence="1">
    <location>
        <begin position="86"/>
        <end position="121"/>
    </location>
</feature>
<feature type="transmembrane region" description="Helical" evidence="2">
    <location>
        <begin position="6"/>
        <end position="25"/>
    </location>
</feature>
<evidence type="ECO:0000313" key="3">
    <source>
        <dbReference type="EMBL" id="KAH7375902.1"/>
    </source>
</evidence>
<evidence type="ECO:0000256" key="1">
    <source>
        <dbReference type="SAM" id="MobiDB-lite"/>
    </source>
</evidence>
<dbReference type="Proteomes" id="UP000813385">
    <property type="component" value="Unassembled WGS sequence"/>
</dbReference>
<proteinExistence type="predicted"/>
<feature type="region of interest" description="Disordered" evidence="1">
    <location>
        <begin position="27"/>
        <end position="71"/>
    </location>
</feature>
<keyword evidence="4" id="KW-1185">Reference proteome</keyword>
<gene>
    <name evidence="3" type="ORF">B0T11DRAFT_14748</name>
</gene>
<accession>A0A8K0X8J6</accession>
<comment type="caution">
    <text evidence="3">The sequence shown here is derived from an EMBL/GenBank/DDBJ whole genome shotgun (WGS) entry which is preliminary data.</text>
</comment>
<keyword evidence="2" id="KW-1133">Transmembrane helix</keyword>
<keyword evidence="2" id="KW-0472">Membrane</keyword>
<sequence>MDRLRTGAIHVLLVSFVSLAVVNVLTGLPSPSKKRGTTCPATLDPDSSSQKPGPCRSAHIRRPGETTISTAANDKSHCFIAGRCHPNPPTAAMGRNPVTLAETAGDTRRRQPPRRPAGTSV</sequence>
<dbReference type="AlphaFoldDB" id="A0A8K0X8J6"/>
<evidence type="ECO:0000313" key="4">
    <source>
        <dbReference type="Proteomes" id="UP000813385"/>
    </source>
</evidence>